<feature type="short sequence motif" description="Q motif" evidence="6">
    <location>
        <begin position="4"/>
        <end position="32"/>
    </location>
</feature>
<dbReference type="FunFam" id="3.30.70.330:FF:000254">
    <property type="entry name" value="ATP-dependent RNA helicase DbpA"/>
    <property type="match status" value="1"/>
</dbReference>
<evidence type="ECO:0000256" key="7">
    <source>
        <dbReference type="RuleBase" id="RU000492"/>
    </source>
</evidence>
<dbReference type="Proteomes" id="UP000284021">
    <property type="component" value="Unassembled WGS sequence"/>
</dbReference>
<dbReference type="NCBIfam" id="NF008744">
    <property type="entry name" value="PRK11776.1"/>
    <property type="match status" value="1"/>
</dbReference>
<dbReference type="SMART" id="SM00487">
    <property type="entry name" value="DEXDc"/>
    <property type="match status" value="1"/>
</dbReference>
<dbReference type="InterPro" id="IPR005580">
    <property type="entry name" value="DbpA/CsdA_RNA-bd_dom"/>
</dbReference>
<dbReference type="PROSITE" id="PS51195">
    <property type="entry name" value="Q_MOTIF"/>
    <property type="match status" value="1"/>
</dbReference>
<evidence type="ECO:0000256" key="1">
    <source>
        <dbReference type="ARBA" id="ARBA00022741"/>
    </source>
</evidence>
<feature type="domain" description="Helicase C-terminal" evidence="9">
    <location>
        <begin position="216"/>
        <end position="381"/>
    </location>
</feature>
<evidence type="ECO:0000259" key="9">
    <source>
        <dbReference type="PROSITE" id="PS51194"/>
    </source>
</evidence>
<dbReference type="CDD" id="cd18787">
    <property type="entry name" value="SF2_C_DEAD"/>
    <property type="match status" value="1"/>
</dbReference>
<feature type="domain" description="DEAD-box RNA helicase Q" evidence="10">
    <location>
        <begin position="4"/>
        <end position="32"/>
    </location>
</feature>
<dbReference type="GO" id="GO:0016787">
    <property type="term" value="F:hydrolase activity"/>
    <property type="evidence" value="ECO:0007669"/>
    <property type="project" value="UniProtKB-KW"/>
</dbReference>
<reference evidence="11 12" key="1">
    <citation type="submission" date="2018-09" db="EMBL/GenBank/DDBJ databases">
        <authorList>
            <person name="Zhu H."/>
        </authorList>
    </citation>
    <scope>NUCLEOTIDE SEQUENCE [LARGE SCALE GENOMIC DNA]</scope>
    <source>
        <strain evidence="11 12">K1S02-6</strain>
    </source>
</reference>
<name>A0A418XIV6_9PSED</name>
<evidence type="ECO:0000256" key="3">
    <source>
        <dbReference type="ARBA" id="ARBA00022806"/>
    </source>
</evidence>
<gene>
    <name evidence="11" type="primary">dbpA</name>
    <name evidence="11" type="ORF">D3879_03765</name>
</gene>
<dbReference type="InterPro" id="IPR012677">
    <property type="entry name" value="Nucleotide-bd_a/b_plait_sf"/>
</dbReference>
<evidence type="ECO:0000256" key="2">
    <source>
        <dbReference type="ARBA" id="ARBA00022801"/>
    </source>
</evidence>
<dbReference type="InterPro" id="IPR044742">
    <property type="entry name" value="DEAD/DEAH_RhlB"/>
</dbReference>
<evidence type="ECO:0000313" key="12">
    <source>
        <dbReference type="Proteomes" id="UP000284021"/>
    </source>
</evidence>
<dbReference type="Pfam" id="PF03880">
    <property type="entry name" value="DbpA"/>
    <property type="match status" value="1"/>
</dbReference>
<accession>A0A418XIV6</accession>
<dbReference type="InterPro" id="IPR011545">
    <property type="entry name" value="DEAD/DEAH_box_helicase_dom"/>
</dbReference>
<evidence type="ECO:0000259" key="8">
    <source>
        <dbReference type="PROSITE" id="PS51192"/>
    </source>
</evidence>
<keyword evidence="12" id="KW-1185">Reference proteome</keyword>
<evidence type="ECO:0000256" key="4">
    <source>
        <dbReference type="ARBA" id="ARBA00022840"/>
    </source>
</evidence>
<comment type="caution">
    <text evidence="11">The sequence shown here is derived from an EMBL/GenBank/DDBJ whole genome shotgun (WGS) entry which is preliminary data.</text>
</comment>
<dbReference type="PROSITE" id="PS51192">
    <property type="entry name" value="HELICASE_ATP_BIND_1"/>
    <property type="match status" value="1"/>
</dbReference>
<dbReference type="InterPro" id="IPR000629">
    <property type="entry name" value="RNA-helicase_DEAD-box_CS"/>
</dbReference>
<dbReference type="AlphaFoldDB" id="A0A418XIV6"/>
<dbReference type="GO" id="GO:0003676">
    <property type="term" value="F:nucleic acid binding"/>
    <property type="evidence" value="ECO:0007669"/>
    <property type="project" value="InterPro"/>
</dbReference>
<dbReference type="EMBL" id="QYUR01000002">
    <property type="protein sequence ID" value="RJG12418.1"/>
    <property type="molecule type" value="Genomic_DNA"/>
</dbReference>
<evidence type="ECO:0000256" key="5">
    <source>
        <dbReference type="ARBA" id="ARBA00038437"/>
    </source>
</evidence>
<evidence type="ECO:0000313" key="11">
    <source>
        <dbReference type="EMBL" id="RJG12418.1"/>
    </source>
</evidence>
<dbReference type="InterPro" id="IPR014001">
    <property type="entry name" value="Helicase_ATP-bd"/>
</dbReference>
<dbReference type="Pfam" id="PF00270">
    <property type="entry name" value="DEAD"/>
    <property type="match status" value="1"/>
</dbReference>
<sequence length="459" mass="49507">MTSTAFNSLPLSAAMLANLESLGYAQMTPVQAQSLPVILKGMDLIAQAKTGSGKTAAFGIGLLNPLNPRYFGCQALVLCPTRELADQVAKEIRRLARGTDHIKVLTLCGGVPFGPQIGSLEHGAHIIVGTPGRIQEHLRKGTLKLDGLNTLVLDEADRMLDMGFYDSIAEILQQTPAKRQTLLFSATYPASIKQLSAAFMRDPQQVKAEAMHADSQIEQRFYEIAPEQRMEAVTKLLAHFRPQSCVAFCFTKQQCQELVEHLQASGISAMALNGDLEQRDRDQVLAMFANRSCSVLVATDVAARGLDIEALDAVINVELARDSEIHIHRVGRTGRAGEKGLALSLVAPSEGHRAQAIEDLQKAPLNWHQLDGLKPQGGGPLLPPMVTLCIGGGRKDKVRPGDILGALTGDAGIPGAQVGKIAIFDFQAYVAVERGVAKQALQRLNDGKIKGRSLRVRIL</sequence>
<keyword evidence="3 7" id="KW-0347">Helicase</keyword>
<dbReference type="GO" id="GO:0003724">
    <property type="term" value="F:RNA helicase activity"/>
    <property type="evidence" value="ECO:0007669"/>
    <property type="project" value="InterPro"/>
</dbReference>
<dbReference type="Gene3D" id="3.30.70.330">
    <property type="match status" value="1"/>
</dbReference>
<organism evidence="11 12">
    <name type="scientific">Pseudomonas cavernicola</name>
    <dbReference type="NCBI Taxonomy" id="2320866"/>
    <lineage>
        <taxon>Bacteria</taxon>
        <taxon>Pseudomonadati</taxon>
        <taxon>Pseudomonadota</taxon>
        <taxon>Gammaproteobacteria</taxon>
        <taxon>Pseudomonadales</taxon>
        <taxon>Pseudomonadaceae</taxon>
        <taxon>Pseudomonas</taxon>
    </lineage>
</organism>
<dbReference type="InterPro" id="IPR050079">
    <property type="entry name" value="DEAD_box_RNA_helicase"/>
</dbReference>
<dbReference type="InterPro" id="IPR027417">
    <property type="entry name" value="P-loop_NTPase"/>
</dbReference>
<dbReference type="SMART" id="SM00490">
    <property type="entry name" value="HELICc"/>
    <property type="match status" value="1"/>
</dbReference>
<dbReference type="CDD" id="cd00268">
    <property type="entry name" value="DEADc"/>
    <property type="match status" value="1"/>
</dbReference>
<evidence type="ECO:0000256" key="6">
    <source>
        <dbReference type="PROSITE-ProRule" id="PRU00552"/>
    </source>
</evidence>
<dbReference type="GO" id="GO:0005524">
    <property type="term" value="F:ATP binding"/>
    <property type="evidence" value="ECO:0007669"/>
    <property type="project" value="UniProtKB-KW"/>
</dbReference>
<evidence type="ECO:0000259" key="10">
    <source>
        <dbReference type="PROSITE" id="PS51195"/>
    </source>
</evidence>
<dbReference type="OrthoDB" id="9805696at2"/>
<dbReference type="PROSITE" id="PS51194">
    <property type="entry name" value="HELICASE_CTER"/>
    <property type="match status" value="1"/>
</dbReference>
<protein>
    <submittedName>
        <fullName evidence="11">ATP-dependent RNA helicase DbpA</fullName>
    </submittedName>
</protein>
<dbReference type="SUPFAM" id="SSF52540">
    <property type="entry name" value="P-loop containing nucleoside triphosphate hydrolases"/>
    <property type="match status" value="1"/>
</dbReference>
<feature type="domain" description="Helicase ATP-binding" evidence="8">
    <location>
        <begin position="35"/>
        <end position="206"/>
    </location>
</feature>
<keyword evidence="2 7" id="KW-0378">Hydrolase</keyword>
<comment type="similarity">
    <text evidence="5 7">Belongs to the DEAD box helicase family.</text>
</comment>
<proteinExistence type="inferred from homology"/>
<dbReference type="GO" id="GO:0005829">
    <property type="term" value="C:cytosol"/>
    <property type="evidence" value="ECO:0007669"/>
    <property type="project" value="TreeGrafter"/>
</dbReference>
<dbReference type="PROSITE" id="PS00039">
    <property type="entry name" value="DEAD_ATP_HELICASE"/>
    <property type="match status" value="1"/>
</dbReference>
<dbReference type="PANTHER" id="PTHR47959:SF1">
    <property type="entry name" value="ATP-DEPENDENT RNA HELICASE DBPA"/>
    <property type="match status" value="1"/>
</dbReference>
<dbReference type="InterPro" id="IPR014014">
    <property type="entry name" value="RNA_helicase_DEAD_Q_motif"/>
</dbReference>
<dbReference type="Gene3D" id="3.40.50.300">
    <property type="entry name" value="P-loop containing nucleotide triphosphate hydrolases"/>
    <property type="match status" value="2"/>
</dbReference>
<keyword evidence="4 7" id="KW-0067">ATP-binding</keyword>
<dbReference type="CDD" id="cd12501">
    <property type="entry name" value="RRM_EcDbpA_like"/>
    <property type="match status" value="1"/>
</dbReference>
<dbReference type="InterPro" id="IPR001650">
    <property type="entry name" value="Helicase_C-like"/>
</dbReference>
<keyword evidence="1 7" id="KW-0547">Nucleotide-binding</keyword>
<dbReference type="RefSeq" id="WP_119952747.1">
    <property type="nucleotide sequence ID" value="NZ_QYUR01000002.1"/>
</dbReference>
<dbReference type="Pfam" id="PF00271">
    <property type="entry name" value="Helicase_C"/>
    <property type="match status" value="1"/>
</dbReference>
<dbReference type="PANTHER" id="PTHR47959">
    <property type="entry name" value="ATP-DEPENDENT RNA HELICASE RHLE-RELATED"/>
    <property type="match status" value="1"/>
</dbReference>